<keyword evidence="5" id="KW-1185">Reference proteome</keyword>
<dbReference type="GO" id="GO:0005524">
    <property type="term" value="F:ATP binding"/>
    <property type="evidence" value="ECO:0007669"/>
    <property type="project" value="UniProtKB-KW"/>
</dbReference>
<dbReference type="STRING" id="148818.A0A4Q9L2Q0"/>
<dbReference type="PANTHER" id="PTHR10492:SF57">
    <property type="entry name" value="ATP-DEPENDENT DNA HELICASE"/>
    <property type="match status" value="1"/>
</dbReference>
<protein>
    <recommendedName>
        <fullName evidence="1">ATP-dependent DNA helicase</fullName>
        <ecNumber evidence="1">5.6.2.3</ecNumber>
    </recommendedName>
</protein>
<keyword evidence="1" id="KW-0233">DNA recombination</keyword>
<comment type="catalytic activity">
    <reaction evidence="1">
        <text>ATP + H2O = ADP + phosphate + H(+)</text>
        <dbReference type="Rhea" id="RHEA:13065"/>
        <dbReference type="ChEBI" id="CHEBI:15377"/>
        <dbReference type="ChEBI" id="CHEBI:15378"/>
        <dbReference type="ChEBI" id="CHEBI:30616"/>
        <dbReference type="ChEBI" id="CHEBI:43474"/>
        <dbReference type="ChEBI" id="CHEBI:456216"/>
        <dbReference type="EC" id="5.6.2.3"/>
    </reaction>
</comment>
<comment type="similarity">
    <text evidence="1">Belongs to the helicase family.</text>
</comment>
<dbReference type="AlphaFoldDB" id="A0A4Q9L2Q0"/>
<dbReference type="VEuPathDB" id="MicrosporidiaDB:CWI39_0913p0020"/>
<dbReference type="GO" id="GO:0006310">
    <property type="term" value="P:DNA recombination"/>
    <property type="evidence" value="ECO:0007669"/>
    <property type="project" value="UniProtKB-KW"/>
</dbReference>
<dbReference type="GO" id="GO:0000723">
    <property type="term" value="P:telomere maintenance"/>
    <property type="evidence" value="ECO:0007669"/>
    <property type="project" value="InterPro"/>
</dbReference>
<evidence type="ECO:0000259" key="3">
    <source>
        <dbReference type="Pfam" id="PF14214"/>
    </source>
</evidence>
<reference evidence="4 5" key="1">
    <citation type="submission" date="2017-12" db="EMBL/GenBank/DDBJ databases">
        <authorList>
            <person name="Pombert J.-F."/>
            <person name="Haag K.L."/>
            <person name="Ebert D."/>
        </authorList>
    </citation>
    <scope>NUCLEOTIDE SEQUENCE [LARGE SCALE GENOMIC DNA]</scope>
    <source>
        <strain evidence="4">BE-OM-2</strain>
    </source>
</reference>
<keyword evidence="1 4" id="KW-0347">Helicase</keyword>
<proteinExistence type="inferred from homology"/>
<dbReference type="Gene3D" id="3.40.50.300">
    <property type="entry name" value="P-loop containing nucleotide triphosphate hydrolases"/>
    <property type="match status" value="1"/>
</dbReference>
<dbReference type="EC" id="5.6.2.3" evidence="1"/>
<dbReference type="VEuPathDB" id="MicrosporidiaDB:CWI36_1272p0010"/>
<organism evidence="4 5">
    <name type="scientific">Hamiltosporidium magnivora</name>
    <dbReference type="NCBI Taxonomy" id="148818"/>
    <lineage>
        <taxon>Eukaryota</taxon>
        <taxon>Fungi</taxon>
        <taxon>Fungi incertae sedis</taxon>
        <taxon>Microsporidia</taxon>
        <taxon>Dubosqiidae</taxon>
        <taxon>Hamiltosporidium</taxon>
    </lineage>
</organism>
<dbReference type="InterPro" id="IPR010285">
    <property type="entry name" value="DNA_helicase_pif1-like_DEAD"/>
</dbReference>
<dbReference type="VEuPathDB" id="MicrosporidiaDB:CWI39_0813p0010"/>
<keyword evidence="1" id="KW-0227">DNA damage</keyword>
<dbReference type="EMBL" id="PITI01001272">
    <property type="protein sequence ID" value="TBU01733.1"/>
    <property type="molecule type" value="Genomic_DNA"/>
</dbReference>
<dbReference type="InterPro" id="IPR027417">
    <property type="entry name" value="P-loop_NTPase"/>
</dbReference>
<feature type="domain" description="Helitron helicase-like" evidence="3">
    <location>
        <begin position="1"/>
        <end position="72"/>
    </location>
</feature>
<gene>
    <name evidence="4" type="ORF">CWI36_1272p0010</name>
</gene>
<dbReference type="GO" id="GO:0006281">
    <property type="term" value="P:DNA repair"/>
    <property type="evidence" value="ECO:0007669"/>
    <property type="project" value="UniProtKB-KW"/>
</dbReference>
<keyword evidence="1" id="KW-0547">Nucleotide-binding</keyword>
<dbReference type="GO" id="GO:0043139">
    <property type="term" value="F:5'-3' DNA helicase activity"/>
    <property type="evidence" value="ECO:0007669"/>
    <property type="project" value="UniProtKB-EC"/>
</dbReference>
<dbReference type="PANTHER" id="PTHR10492">
    <property type="match status" value="1"/>
</dbReference>
<dbReference type="Proteomes" id="UP000291404">
    <property type="component" value="Unassembled WGS sequence"/>
</dbReference>
<dbReference type="VEuPathDB" id="MicrosporidiaDB:CWI39_0913p0010"/>
<comment type="caution">
    <text evidence="4">The sequence shown here is derived from an EMBL/GenBank/DDBJ whole genome shotgun (WGS) entry which is preliminary data.</text>
</comment>
<keyword evidence="1" id="KW-0067">ATP-binding</keyword>
<comment type="cofactor">
    <cofactor evidence="1">
        <name>Mg(2+)</name>
        <dbReference type="ChEBI" id="CHEBI:18420"/>
    </cofactor>
</comment>
<dbReference type="Pfam" id="PF05970">
    <property type="entry name" value="PIF1"/>
    <property type="match status" value="1"/>
</dbReference>
<feature type="non-terminal residue" evidence="4">
    <location>
        <position position="430"/>
    </location>
</feature>
<keyword evidence="1" id="KW-0378">Hydrolase</keyword>
<keyword evidence="1" id="KW-0234">DNA repair</keyword>
<evidence type="ECO:0000313" key="5">
    <source>
        <dbReference type="Proteomes" id="UP000291404"/>
    </source>
</evidence>
<evidence type="ECO:0000259" key="2">
    <source>
        <dbReference type="Pfam" id="PF05970"/>
    </source>
</evidence>
<sequence length="430" mass="49770">MTCNPNNAEISENIDVNEKRENRPDLVDRVFRQKLKPLMTDIRRNIIFGKVNVYCYVIEFQKRGLPHAHILITLVENYKPRDSALLDKIVSAEIADKNTHPGLFSIITRNMIHGPCGFLSYSSCMVENICSKSFLKKFQEYTVLKFDRYPLYHRRKKTSVKILKNHVYNSWDIPYSPYLSLKYNCHINFDICASFKTVKYLFGYAYKEFDRANISFQFDEIKNRKDSKSVRIFKFSTHEQSHTVEKLAVYLERKTYLYKALYYAIKRSGRTIILVALSGIAANSLHKGRTYHSRFKVPLILKETSVCGVKPNSSENTEGLEETLIEIPSHMISKDIVIDIFGQVLFGEEKTYLSTDSLISDDTDDVTNYPIELIVCEMKPNLIVAKLFTDCGNIDCIFLPKIDLKTDAGVPFQLKRRQFSIRLAFAMTIN</sequence>
<dbReference type="InterPro" id="IPR025476">
    <property type="entry name" value="Helitron_helicase-like"/>
</dbReference>
<evidence type="ECO:0000313" key="4">
    <source>
        <dbReference type="EMBL" id="TBU01733.1"/>
    </source>
</evidence>
<feature type="domain" description="DNA helicase Pif1-like DEAD-box helicase" evidence="2">
    <location>
        <begin position="253"/>
        <end position="322"/>
    </location>
</feature>
<accession>A0A4Q9L2Q0</accession>
<evidence type="ECO:0000256" key="1">
    <source>
        <dbReference type="RuleBase" id="RU363044"/>
    </source>
</evidence>
<dbReference type="GO" id="GO:0016887">
    <property type="term" value="F:ATP hydrolysis activity"/>
    <property type="evidence" value="ECO:0007669"/>
    <property type="project" value="RHEA"/>
</dbReference>
<dbReference type="Pfam" id="PF14214">
    <property type="entry name" value="Helitron_like_N"/>
    <property type="match status" value="1"/>
</dbReference>
<name>A0A4Q9L2Q0_9MICR</name>